<dbReference type="AlphaFoldDB" id="A0A2T3KMF0"/>
<accession>A0A2T3KMF0</accession>
<evidence type="ECO:0000313" key="2">
    <source>
        <dbReference type="Proteomes" id="UP000241426"/>
    </source>
</evidence>
<evidence type="ECO:0000313" key="1">
    <source>
        <dbReference type="EMBL" id="PSV00925.1"/>
    </source>
</evidence>
<reference evidence="1 2" key="1">
    <citation type="submission" date="2018-01" db="EMBL/GenBank/DDBJ databases">
        <title>Whole genome sequencing of Histamine producing bacteria.</title>
        <authorList>
            <person name="Butler K."/>
        </authorList>
    </citation>
    <scope>NUCLEOTIDE SEQUENCE [LARGE SCALE GENOMIC DNA]</scope>
    <source>
        <strain evidence="1 2">FS-7.2</strain>
    </source>
</reference>
<dbReference type="EMBL" id="PYNF01000002">
    <property type="protein sequence ID" value="PSV00925.1"/>
    <property type="molecule type" value="Genomic_DNA"/>
</dbReference>
<comment type="caution">
    <text evidence="1">The sequence shown here is derived from an EMBL/GenBank/DDBJ whole genome shotgun (WGS) entry which is preliminary data.</text>
</comment>
<gene>
    <name evidence="1" type="ORF">C9J27_02540</name>
</gene>
<organism evidence="1 2">
    <name type="scientific">Photobacterium kishitanii</name>
    <dbReference type="NCBI Taxonomy" id="318456"/>
    <lineage>
        <taxon>Bacteria</taxon>
        <taxon>Pseudomonadati</taxon>
        <taxon>Pseudomonadota</taxon>
        <taxon>Gammaproteobacteria</taxon>
        <taxon>Vibrionales</taxon>
        <taxon>Vibrionaceae</taxon>
        <taxon>Photobacterium</taxon>
    </lineage>
</organism>
<proteinExistence type="predicted"/>
<dbReference type="Proteomes" id="UP000241426">
    <property type="component" value="Unassembled WGS sequence"/>
</dbReference>
<sequence>MSNTLRKSINSVGNLEIVKEKTSNFDAKRKKEIQNRMIRAKNSQPIKDLKAGNIDVDNILSIR</sequence>
<protein>
    <submittedName>
        <fullName evidence="1">Uncharacterized protein</fullName>
    </submittedName>
</protein>
<name>A0A2T3KMF0_9GAMM</name>